<dbReference type="Proteomes" id="UP000027931">
    <property type="component" value="Unassembled WGS sequence"/>
</dbReference>
<dbReference type="RefSeq" id="WP_038086266.1">
    <property type="nucleotide sequence ID" value="NZ_JMIR01000008.1"/>
</dbReference>
<proteinExistence type="predicted"/>
<gene>
    <name evidence="2" type="ORF">EL26_07945</name>
</gene>
<evidence type="ECO:0000259" key="1">
    <source>
        <dbReference type="PROSITE" id="PS51725"/>
    </source>
</evidence>
<reference evidence="2 3" key="1">
    <citation type="journal article" date="2013" name="Int. J. Syst. Evol. Microbiol.">
        <title>Tumebacillus flagellatus sp. nov., an alpha-amylase/pullulanase-producing bacterium isolated from cassava wastewater.</title>
        <authorList>
            <person name="Wang Q."/>
            <person name="Xie N."/>
            <person name="Qin Y."/>
            <person name="Shen N."/>
            <person name="Zhu J."/>
            <person name="Mi H."/>
            <person name="Huang R."/>
        </authorList>
    </citation>
    <scope>NUCLEOTIDE SEQUENCE [LARGE SCALE GENOMIC DNA]</scope>
    <source>
        <strain evidence="2 3">GST4</strain>
    </source>
</reference>
<comment type="caution">
    <text evidence="2">The sequence shown here is derived from an EMBL/GenBank/DDBJ whole genome shotgun (WGS) entry which is preliminary data.</text>
</comment>
<dbReference type="InterPro" id="IPR011008">
    <property type="entry name" value="Dimeric_a/b-barrel"/>
</dbReference>
<dbReference type="AlphaFoldDB" id="A0A074LTF9"/>
<feature type="domain" description="ABM" evidence="1">
    <location>
        <begin position="2"/>
        <end position="91"/>
    </location>
</feature>
<dbReference type="InterPro" id="IPR050404">
    <property type="entry name" value="Heme-degrading_MO"/>
</dbReference>
<dbReference type="OrthoDB" id="384737at2"/>
<dbReference type="SUPFAM" id="SSF54909">
    <property type="entry name" value="Dimeric alpha+beta barrel"/>
    <property type="match status" value="1"/>
</dbReference>
<dbReference type="Gene3D" id="3.30.70.100">
    <property type="match status" value="1"/>
</dbReference>
<protein>
    <submittedName>
        <fullName evidence="2">Polysaccharide biosynthesis protein</fullName>
    </submittedName>
</protein>
<dbReference type="PANTHER" id="PTHR34474">
    <property type="entry name" value="SIGNAL TRANSDUCTION PROTEIN TRAP"/>
    <property type="match status" value="1"/>
</dbReference>
<dbReference type="STRING" id="1157490.EL26_07945"/>
<keyword evidence="3" id="KW-1185">Reference proteome</keyword>
<dbReference type="PANTHER" id="PTHR34474:SF2">
    <property type="entry name" value="SIGNAL TRANSDUCTION PROTEIN TRAP"/>
    <property type="match status" value="1"/>
</dbReference>
<evidence type="ECO:0000313" key="2">
    <source>
        <dbReference type="EMBL" id="KEO83840.1"/>
    </source>
</evidence>
<evidence type="ECO:0000313" key="3">
    <source>
        <dbReference type="Proteomes" id="UP000027931"/>
    </source>
</evidence>
<dbReference type="PROSITE" id="PS51725">
    <property type="entry name" value="ABM"/>
    <property type="match status" value="1"/>
</dbReference>
<sequence>MFVSMNRLTVPAEYREHLEGRFATAGERMSQVPGCLEYLFLTPTEGDELVVYTKWESEAAFKAWVESDAFSKAHANANPNSPVKGDLRMYNVKFSS</sequence>
<dbReference type="Pfam" id="PF03992">
    <property type="entry name" value="ABM"/>
    <property type="match status" value="1"/>
</dbReference>
<dbReference type="EMBL" id="JMIR01000008">
    <property type="protein sequence ID" value="KEO83840.1"/>
    <property type="molecule type" value="Genomic_DNA"/>
</dbReference>
<dbReference type="eggNOG" id="COG2329">
    <property type="taxonomic scope" value="Bacteria"/>
</dbReference>
<accession>A0A074LTF9</accession>
<name>A0A074LTF9_9BACL</name>
<organism evidence="2 3">
    <name type="scientific">Tumebacillus flagellatus</name>
    <dbReference type="NCBI Taxonomy" id="1157490"/>
    <lineage>
        <taxon>Bacteria</taxon>
        <taxon>Bacillati</taxon>
        <taxon>Bacillota</taxon>
        <taxon>Bacilli</taxon>
        <taxon>Bacillales</taxon>
        <taxon>Alicyclobacillaceae</taxon>
        <taxon>Tumebacillus</taxon>
    </lineage>
</organism>
<dbReference type="InterPro" id="IPR007138">
    <property type="entry name" value="ABM_dom"/>
</dbReference>